<protein>
    <submittedName>
        <fullName evidence="2">Uncharacterized protein</fullName>
    </submittedName>
</protein>
<feature type="region of interest" description="Disordered" evidence="1">
    <location>
        <begin position="49"/>
        <end position="69"/>
    </location>
</feature>
<dbReference type="Proteomes" id="UP000242699">
    <property type="component" value="Unassembled WGS sequence"/>
</dbReference>
<sequence>MTLRKMVTDMMPSEAYDMKHEADQILWAFVNFEGSGVRIVQEVESRCEPFRSGPSLNDGPWSEGAGFRA</sequence>
<comment type="caution">
    <text evidence="2">The sequence shown here is derived from an EMBL/GenBank/DDBJ whole genome shotgun (WGS) entry which is preliminary data.</text>
</comment>
<name>A0A2T2X5D9_9FIRM</name>
<dbReference type="EMBL" id="PXYT01000014">
    <property type="protein sequence ID" value="PSR29709.1"/>
    <property type="molecule type" value="Genomic_DNA"/>
</dbReference>
<accession>A0A2T2X5D9</accession>
<gene>
    <name evidence="2" type="ORF">C7B43_07930</name>
</gene>
<proteinExistence type="predicted"/>
<evidence type="ECO:0000313" key="3">
    <source>
        <dbReference type="Proteomes" id="UP000242699"/>
    </source>
</evidence>
<evidence type="ECO:0000256" key="1">
    <source>
        <dbReference type="SAM" id="MobiDB-lite"/>
    </source>
</evidence>
<reference evidence="2 3" key="1">
    <citation type="journal article" date="2014" name="BMC Genomics">
        <title>Comparison of environmental and isolate Sulfobacillus genomes reveals diverse carbon, sulfur, nitrogen, and hydrogen metabolisms.</title>
        <authorList>
            <person name="Justice N.B."/>
            <person name="Norman A."/>
            <person name="Brown C.T."/>
            <person name="Singh A."/>
            <person name="Thomas B.C."/>
            <person name="Banfield J.F."/>
        </authorList>
    </citation>
    <scope>NUCLEOTIDE SEQUENCE [LARGE SCALE GENOMIC DNA]</scope>
    <source>
        <strain evidence="2">AMDSBA1</strain>
    </source>
</reference>
<dbReference type="AlphaFoldDB" id="A0A2T2X5D9"/>
<organism evidence="2 3">
    <name type="scientific">Sulfobacillus benefaciens</name>
    <dbReference type="NCBI Taxonomy" id="453960"/>
    <lineage>
        <taxon>Bacteria</taxon>
        <taxon>Bacillati</taxon>
        <taxon>Bacillota</taxon>
        <taxon>Clostridia</taxon>
        <taxon>Eubacteriales</taxon>
        <taxon>Clostridiales Family XVII. Incertae Sedis</taxon>
        <taxon>Sulfobacillus</taxon>
    </lineage>
</organism>
<evidence type="ECO:0000313" key="2">
    <source>
        <dbReference type="EMBL" id="PSR29709.1"/>
    </source>
</evidence>